<comment type="caution">
    <text evidence="1">The sequence shown here is derived from an EMBL/GenBank/DDBJ whole genome shotgun (WGS) entry which is preliminary data.</text>
</comment>
<sequence>MIALASRSALSFPGCSPLEPCPGTGRSKRRHIKTIALSAISALQTNPNPDGIEYCRVAPICRANTFTYHHTGPKHPEYDEKKTSLQQEIDEMVHGKLIVLRMNDHNLVERWLQFSLKLKSRDNHCMQLSLSCPLFVILSHPAWQNLPEGPSDNTLLRKVVTNMTLVVCSVWVCMGSLLGVRASSAGKYELTNTNLPAYGVVEPYGYPYIAS</sequence>
<name>K0ST01_THAOC</name>
<organism evidence="1 2">
    <name type="scientific">Thalassiosira oceanica</name>
    <name type="common">Marine diatom</name>
    <dbReference type="NCBI Taxonomy" id="159749"/>
    <lineage>
        <taxon>Eukaryota</taxon>
        <taxon>Sar</taxon>
        <taxon>Stramenopiles</taxon>
        <taxon>Ochrophyta</taxon>
        <taxon>Bacillariophyta</taxon>
        <taxon>Coscinodiscophyceae</taxon>
        <taxon>Thalassiosirophycidae</taxon>
        <taxon>Thalassiosirales</taxon>
        <taxon>Thalassiosiraceae</taxon>
        <taxon>Thalassiosira</taxon>
    </lineage>
</organism>
<evidence type="ECO:0000313" key="1">
    <source>
        <dbReference type="EMBL" id="EJK68089.1"/>
    </source>
</evidence>
<protein>
    <submittedName>
        <fullName evidence="1">Uncharacterized protein</fullName>
    </submittedName>
</protein>
<evidence type="ECO:0000313" key="2">
    <source>
        <dbReference type="Proteomes" id="UP000266841"/>
    </source>
</evidence>
<keyword evidence="2" id="KW-1185">Reference proteome</keyword>
<dbReference type="AlphaFoldDB" id="K0ST01"/>
<proteinExistence type="predicted"/>
<dbReference type="EMBL" id="AGNL01012098">
    <property type="protein sequence ID" value="EJK68089.1"/>
    <property type="molecule type" value="Genomic_DNA"/>
</dbReference>
<accession>K0ST01</accession>
<dbReference type="Proteomes" id="UP000266841">
    <property type="component" value="Unassembled WGS sequence"/>
</dbReference>
<reference evidence="1 2" key="1">
    <citation type="journal article" date="2012" name="Genome Biol.">
        <title>Genome and low-iron response of an oceanic diatom adapted to chronic iron limitation.</title>
        <authorList>
            <person name="Lommer M."/>
            <person name="Specht M."/>
            <person name="Roy A.S."/>
            <person name="Kraemer L."/>
            <person name="Andreson R."/>
            <person name="Gutowska M.A."/>
            <person name="Wolf J."/>
            <person name="Bergner S.V."/>
            <person name="Schilhabel M.B."/>
            <person name="Klostermeier U.C."/>
            <person name="Beiko R.G."/>
            <person name="Rosenstiel P."/>
            <person name="Hippler M."/>
            <person name="Laroche J."/>
        </authorList>
    </citation>
    <scope>NUCLEOTIDE SEQUENCE [LARGE SCALE GENOMIC DNA]</scope>
    <source>
        <strain evidence="1 2">CCMP1005</strain>
    </source>
</reference>
<gene>
    <name evidence="1" type="ORF">THAOC_10772</name>
</gene>